<accession>C0BUN2</accession>
<comment type="caution">
    <text evidence="1">The sequence shown here is derived from an EMBL/GenBank/DDBJ whole genome shotgun (WGS) entry which is preliminary data.</text>
</comment>
<organism evidence="1 2">
    <name type="scientific">Bifidobacterium pseudocatenulatum DSM 20438 = JCM 1200 = LMG 10505</name>
    <dbReference type="NCBI Taxonomy" id="547043"/>
    <lineage>
        <taxon>Bacteria</taxon>
        <taxon>Bacillati</taxon>
        <taxon>Actinomycetota</taxon>
        <taxon>Actinomycetes</taxon>
        <taxon>Bifidobacteriales</taxon>
        <taxon>Bifidobacteriaceae</taxon>
        <taxon>Bifidobacterium</taxon>
    </lineage>
</organism>
<name>C0BUN2_BIFPS</name>
<evidence type="ECO:0000313" key="1">
    <source>
        <dbReference type="EMBL" id="EEG70373.1"/>
    </source>
</evidence>
<gene>
    <name evidence="1" type="ORF">BIFPSEUDO_04119</name>
</gene>
<protein>
    <submittedName>
        <fullName evidence="1">Uncharacterized protein</fullName>
    </submittedName>
</protein>
<reference evidence="1 2" key="1">
    <citation type="submission" date="2009-02" db="EMBL/GenBank/DDBJ databases">
        <title>Draft genome sequence of Bifidobacterium pseudocatenulatum (DSM 20438).</title>
        <authorList>
            <person name="Sudarsanam P."/>
            <person name="Ley R."/>
            <person name="Guruge J."/>
            <person name="Turnbaugh P.J."/>
            <person name="Mahowald M."/>
            <person name="Liep D."/>
            <person name="Gordon J."/>
        </authorList>
    </citation>
    <scope>NUCLEOTIDE SEQUENCE [LARGE SCALE GENOMIC DNA]</scope>
    <source>
        <strain evidence="1 2">DSM 20438</strain>
    </source>
</reference>
<dbReference type="AlphaFoldDB" id="C0BUN2"/>
<reference evidence="1 2" key="2">
    <citation type="submission" date="2009-02" db="EMBL/GenBank/DDBJ databases">
        <authorList>
            <person name="Fulton L."/>
            <person name="Clifton S."/>
            <person name="Fulton B."/>
            <person name="Xu J."/>
            <person name="Minx P."/>
            <person name="Pepin K.H."/>
            <person name="Johnson M."/>
            <person name="Bhonagiri V."/>
            <person name="Nash W.E."/>
            <person name="Mardis E.R."/>
            <person name="Wilson R.K."/>
        </authorList>
    </citation>
    <scope>NUCLEOTIDE SEQUENCE [LARGE SCALE GENOMIC DNA]</scope>
    <source>
        <strain evidence="1 2">DSM 20438</strain>
    </source>
</reference>
<dbReference type="Proteomes" id="UP000003875">
    <property type="component" value="Unassembled WGS sequence"/>
</dbReference>
<dbReference type="EMBL" id="ABXX02000004">
    <property type="protein sequence ID" value="EEG70373.1"/>
    <property type="molecule type" value="Genomic_DNA"/>
</dbReference>
<proteinExistence type="predicted"/>
<sequence>MPGWLFARRLGQTALSTSNDYPSNRERRTHIRATCIRFAIRERR</sequence>
<evidence type="ECO:0000313" key="2">
    <source>
        <dbReference type="Proteomes" id="UP000003875"/>
    </source>
</evidence>